<dbReference type="EMBL" id="BMJV01000001">
    <property type="protein sequence ID" value="GGG59428.1"/>
    <property type="molecule type" value="Genomic_DNA"/>
</dbReference>
<evidence type="ECO:0000256" key="3">
    <source>
        <dbReference type="PIRSR" id="PIRSR006615-2"/>
    </source>
</evidence>
<feature type="binding site" evidence="2">
    <location>
        <position position="286"/>
    </location>
    <ligand>
        <name>Zn(2+)</name>
        <dbReference type="ChEBI" id="CHEBI:29105"/>
        <note>catalytic</note>
    </ligand>
</feature>
<keyword evidence="1" id="KW-0482">Metalloprotease</keyword>
<keyword evidence="2" id="KW-0862">Zinc</keyword>
<dbReference type="GO" id="GO:0004181">
    <property type="term" value="F:metallocarboxypeptidase activity"/>
    <property type="evidence" value="ECO:0007669"/>
    <property type="project" value="UniProtKB-UniRule"/>
</dbReference>
<feature type="binding site" evidence="2">
    <location>
        <position position="260"/>
    </location>
    <ligand>
        <name>Zn(2+)</name>
        <dbReference type="ChEBI" id="CHEBI:29105"/>
        <note>catalytic</note>
    </ligand>
</feature>
<feature type="active site" description="Proton donor/acceptor" evidence="3">
    <location>
        <position position="257"/>
    </location>
</feature>
<dbReference type="PANTHER" id="PTHR34217:SF1">
    <property type="entry name" value="CARBOXYPEPTIDASE 1"/>
    <property type="match status" value="1"/>
</dbReference>
<comment type="catalytic activity">
    <reaction evidence="1">
        <text>Release of a C-terminal amino acid with broad specificity, except for -Pro.</text>
        <dbReference type="EC" id="3.4.17.19"/>
    </reaction>
</comment>
<dbReference type="Proteomes" id="UP000617145">
    <property type="component" value="Unassembled WGS sequence"/>
</dbReference>
<name>A0A8J2ZG02_9RHOB</name>
<proteinExistence type="inferred from homology"/>
<dbReference type="PROSITE" id="PS52034">
    <property type="entry name" value="PEPTIDASE_M32"/>
    <property type="match status" value="1"/>
</dbReference>
<reference evidence="4" key="1">
    <citation type="journal article" date="2014" name="Int. J. Syst. Evol. Microbiol.">
        <title>Complete genome sequence of Corynebacterium casei LMG S-19264T (=DSM 44701T), isolated from a smear-ripened cheese.</title>
        <authorList>
            <consortium name="US DOE Joint Genome Institute (JGI-PGF)"/>
            <person name="Walter F."/>
            <person name="Albersmeier A."/>
            <person name="Kalinowski J."/>
            <person name="Ruckert C."/>
        </authorList>
    </citation>
    <scope>NUCLEOTIDE SEQUENCE</scope>
    <source>
        <strain evidence="4">CGMCC 1.15762</strain>
    </source>
</reference>
<keyword evidence="1" id="KW-0378">Hydrolase</keyword>
<keyword evidence="1 2" id="KW-0479">Metal-binding</keyword>
<keyword evidence="1 4" id="KW-0121">Carboxypeptidase</keyword>
<keyword evidence="5" id="KW-1185">Reference proteome</keyword>
<dbReference type="AlphaFoldDB" id="A0A8J2ZG02"/>
<evidence type="ECO:0000313" key="4">
    <source>
        <dbReference type="EMBL" id="GGG59428.1"/>
    </source>
</evidence>
<evidence type="ECO:0000313" key="5">
    <source>
        <dbReference type="Proteomes" id="UP000617145"/>
    </source>
</evidence>
<dbReference type="RefSeq" id="WP_188787888.1">
    <property type="nucleotide sequence ID" value="NZ_BMJV01000001.1"/>
</dbReference>
<comment type="function">
    <text evidence="1">Broad specificity carboxypetidase that releases amino acids sequentially from the C-terminus, including neutral, aromatic, polar and basic residues.</text>
</comment>
<dbReference type="GO" id="GO:0006508">
    <property type="term" value="P:proteolysis"/>
    <property type="evidence" value="ECO:0007669"/>
    <property type="project" value="UniProtKB-UniRule"/>
</dbReference>
<dbReference type="Gene3D" id="1.10.1370.30">
    <property type="match status" value="1"/>
</dbReference>
<dbReference type="SUPFAM" id="SSF55486">
    <property type="entry name" value="Metalloproteases ('zincins'), catalytic domain"/>
    <property type="match status" value="1"/>
</dbReference>
<evidence type="ECO:0000256" key="2">
    <source>
        <dbReference type="PIRSR" id="PIRSR006615-1"/>
    </source>
</evidence>
<dbReference type="Pfam" id="PF02074">
    <property type="entry name" value="Peptidase_M32"/>
    <property type="match status" value="1"/>
</dbReference>
<organism evidence="4 5">
    <name type="scientific">Salipiger pallidus</name>
    <dbReference type="NCBI Taxonomy" id="1775170"/>
    <lineage>
        <taxon>Bacteria</taxon>
        <taxon>Pseudomonadati</taxon>
        <taxon>Pseudomonadota</taxon>
        <taxon>Alphaproteobacteria</taxon>
        <taxon>Rhodobacterales</taxon>
        <taxon>Roseobacteraceae</taxon>
        <taxon>Salipiger</taxon>
    </lineage>
</organism>
<comment type="cofactor">
    <cofactor evidence="2">
        <name>Zn(2+)</name>
        <dbReference type="ChEBI" id="CHEBI:29105"/>
    </cofactor>
    <text evidence="2">Binds 1 zinc ion per subunit.</text>
</comment>
<gene>
    <name evidence="4" type="primary">cxp</name>
    <name evidence="4" type="ORF">GCM10011415_01610</name>
</gene>
<sequence>MTAYDDLMSFIRETGALGQVAARLAWDQEVMMPHGAGDQRAEEMAAMESVLHARRTDQRIGGWLADLEGGALDEEANAQLRHIRRSYDRARKVPADLATALARATSRSHRAWAEARADDDFGAFAPVLREVVALKREEGAALSSGGDVYDAMLSDYEPGATAAQLSQMFGALRPRLVALREAVLERPQPQPPTGPFDEQAQLRLAHLVAKTFGYEMARGRLDKSVHPFSSGSGDDVRITTRTSALDPFNCLYSTIHEVGHATYEQRIRPEYRFTPLGEGVSMGVHESQSRIYENQLGRSRAFTRWLYARMTEHFGDIGLDGPDAFYAAVNHVQNGYIRTEADEVQYNLHVLLRFDLERAIVSGELEVDDLEAAWNERFRADFGYAVDKPSDGVLQDVHWSAGLFGYFPTYTLGNVYAGCLHKALRTAVPDLDAQLEEGNLVPATGWLAENVQQYGGLYEPREVISRACGGETPSEEPLLDYLEAKFGAIYSL</sequence>
<accession>A0A8J2ZG02</accession>
<dbReference type="EC" id="3.4.17.19" evidence="1"/>
<keyword evidence="1" id="KW-0645">Protease</keyword>
<comment type="similarity">
    <text evidence="1">Belongs to the peptidase M32 family.</text>
</comment>
<feature type="binding site" evidence="2">
    <location>
        <position position="256"/>
    </location>
    <ligand>
        <name>Zn(2+)</name>
        <dbReference type="ChEBI" id="CHEBI:29105"/>
        <note>catalytic</note>
    </ligand>
</feature>
<dbReference type="GO" id="GO:0046872">
    <property type="term" value="F:metal ion binding"/>
    <property type="evidence" value="ECO:0007669"/>
    <property type="project" value="UniProtKB-KW"/>
</dbReference>
<evidence type="ECO:0000256" key="1">
    <source>
        <dbReference type="PIRNR" id="PIRNR006615"/>
    </source>
</evidence>
<protein>
    <recommendedName>
        <fullName evidence="1">Metal-dependent carboxypeptidase</fullName>
        <ecNumber evidence="1">3.4.17.19</ecNumber>
    </recommendedName>
</protein>
<dbReference type="PRINTS" id="PR00998">
    <property type="entry name" value="CRBOXYPTASET"/>
</dbReference>
<dbReference type="PIRSF" id="PIRSF006615">
    <property type="entry name" value="Zn_crbxpep_Taq"/>
    <property type="match status" value="1"/>
</dbReference>
<reference evidence="4" key="2">
    <citation type="submission" date="2020-09" db="EMBL/GenBank/DDBJ databases">
        <authorList>
            <person name="Sun Q."/>
            <person name="Zhou Y."/>
        </authorList>
    </citation>
    <scope>NUCLEOTIDE SEQUENCE</scope>
    <source>
        <strain evidence="4">CGMCC 1.15762</strain>
    </source>
</reference>
<dbReference type="PANTHER" id="PTHR34217">
    <property type="entry name" value="METAL-DEPENDENT CARBOXYPEPTIDASE"/>
    <property type="match status" value="1"/>
</dbReference>
<comment type="caution">
    <text evidence="4">The sequence shown here is derived from an EMBL/GenBank/DDBJ whole genome shotgun (WGS) entry which is preliminary data.</text>
</comment>
<dbReference type="InterPro" id="IPR001333">
    <property type="entry name" value="Peptidase_M32_Taq"/>
</dbReference>
<dbReference type="CDD" id="cd06460">
    <property type="entry name" value="M32_Taq"/>
    <property type="match status" value="1"/>
</dbReference>